<evidence type="ECO:0000259" key="1">
    <source>
        <dbReference type="PROSITE" id="PS50234"/>
    </source>
</evidence>
<dbReference type="PANTHER" id="PTHR41248:SF1">
    <property type="entry name" value="NORD PROTEIN"/>
    <property type="match status" value="1"/>
</dbReference>
<reference evidence="2" key="1">
    <citation type="submission" date="2015-10" db="EMBL/GenBank/DDBJ databases">
        <authorList>
            <person name="Gilbert D.G."/>
        </authorList>
    </citation>
    <scope>NUCLEOTIDE SEQUENCE</scope>
    <source>
        <strain evidence="2">NY-4</strain>
    </source>
</reference>
<dbReference type="PANTHER" id="PTHR41248">
    <property type="entry name" value="NORD PROTEIN"/>
    <property type="match status" value="1"/>
</dbReference>
<name>A0A140IKB8_MARNT</name>
<dbReference type="PROSITE" id="PS50234">
    <property type="entry name" value="VWFA"/>
    <property type="match status" value="1"/>
</dbReference>
<dbReference type="InterPro" id="IPR051928">
    <property type="entry name" value="NorD/CobT"/>
</dbReference>
<dbReference type="CDD" id="cd01454">
    <property type="entry name" value="vWA_norD_type"/>
    <property type="match status" value="1"/>
</dbReference>
<gene>
    <name evidence="2" type="primary">norD</name>
</gene>
<accession>A0A140IKB8</accession>
<sequence>MEEWVGLKWHDYVTRQAMGEFPEYAVHLKDEARTLGVMFRAMGGDPALSLVTAEPRHFQIRRRFLQKLAGTHRKFELAWRDEESLRLPDRLALFPSRKVNRELYLWLAALASLGEIHHHSWLHGNQAMVQELLSRWPGLEPMYQRLVKHTLQWRPEPDSLRGNEAKREAAIRQALIHPGSVDDLPDALTDPWPVVLWLYPVLGRGKLKGQIIGDDNTMSKSGGLAKKRKRRRAERVDAFDKDQGLMLFRLESLFSWSEFIPIDRAGDDSEEEDADAVADDMDMISVSQDRREASSAIKFDLDLPSEENDDLHLGPGIHLPEWDWRRQDYREKFCCLQPLLSKDAVPTPLPEHLNRSAQTLRRQFSALKPLRQWERRQLEGEELDLDACLERMVQHKRGIGEVDQKLFRQCKQNQRDLACLVLTDISLSTDTYINNHQRVIDIARDGLQLLSEALTASRDPFALFAFSSRRRDHIRFHHIKSFEEQYNDTTRGRIQALEPGYYTRMGAAIRQSIKLLQARPEHQKILLLLTDGKPNDLDLYEGRYGVEDTRMAVQEAHKAGLTPFCVTIDEEANEYLPYVFGSSNFVVIKDPTQLPGQLPKLYMNLTR</sequence>
<dbReference type="SMART" id="SM00327">
    <property type="entry name" value="VWA"/>
    <property type="match status" value="1"/>
</dbReference>
<evidence type="ECO:0000313" key="2">
    <source>
        <dbReference type="EMBL" id="AMO65352.1"/>
    </source>
</evidence>
<dbReference type="InterPro" id="IPR002035">
    <property type="entry name" value="VWF_A"/>
</dbReference>
<dbReference type="SUPFAM" id="SSF53300">
    <property type="entry name" value="vWA-like"/>
    <property type="match status" value="1"/>
</dbReference>
<dbReference type="Pfam" id="PF00092">
    <property type="entry name" value="VWA"/>
    <property type="match status" value="1"/>
</dbReference>
<protein>
    <submittedName>
        <fullName evidence="2">Nitric oxide reductase activation protein NorD</fullName>
    </submittedName>
</protein>
<dbReference type="Gene3D" id="3.40.50.410">
    <property type="entry name" value="von Willebrand factor, type A domain"/>
    <property type="match status" value="1"/>
</dbReference>
<feature type="domain" description="VWFA" evidence="1">
    <location>
        <begin position="424"/>
        <end position="605"/>
    </location>
</feature>
<organism evidence="2">
    <name type="scientific">Marinobacter nauticus</name>
    <name type="common">Marinobacter hydrocarbonoclasticus</name>
    <name type="synonym">Marinobacter aquaeolei</name>
    <dbReference type="NCBI Taxonomy" id="2743"/>
    <lineage>
        <taxon>Bacteria</taxon>
        <taxon>Pseudomonadati</taxon>
        <taxon>Pseudomonadota</taxon>
        <taxon>Gammaproteobacteria</taxon>
        <taxon>Pseudomonadales</taxon>
        <taxon>Marinobacteraceae</taxon>
        <taxon>Marinobacter</taxon>
    </lineage>
</organism>
<dbReference type="InterPro" id="IPR036465">
    <property type="entry name" value="vWFA_dom_sf"/>
</dbReference>
<dbReference type="EMBL" id="KT877028">
    <property type="protein sequence ID" value="AMO65352.1"/>
    <property type="molecule type" value="Genomic_DNA"/>
</dbReference>
<proteinExistence type="predicted"/>
<dbReference type="AlphaFoldDB" id="A0A140IKB8"/>